<dbReference type="SUPFAM" id="SSF103473">
    <property type="entry name" value="MFS general substrate transporter"/>
    <property type="match status" value="1"/>
</dbReference>
<dbReference type="Pfam" id="PF07690">
    <property type="entry name" value="MFS_1"/>
    <property type="match status" value="1"/>
</dbReference>
<feature type="domain" description="Major facilitator superfamily (MFS) profile" evidence="9">
    <location>
        <begin position="18"/>
        <end position="447"/>
    </location>
</feature>
<accession>A0A9W6SS51</accession>
<feature type="transmembrane region" description="Helical" evidence="8">
    <location>
        <begin position="324"/>
        <end position="347"/>
    </location>
</feature>
<dbReference type="InterPro" id="IPR011701">
    <property type="entry name" value="MFS"/>
</dbReference>
<dbReference type="InterPro" id="IPR036259">
    <property type="entry name" value="MFS_trans_sf"/>
</dbReference>
<feature type="transmembrane region" description="Helical" evidence="8">
    <location>
        <begin position="60"/>
        <end position="77"/>
    </location>
</feature>
<evidence type="ECO:0000313" key="11">
    <source>
        <dbReference type="Proteomes" id="UP001165079"/>
    </source>
</evidence>
<feature type="transmembrane region" description="Helical" evidence="8">
    <location>
        <begin position="292"/>
        <end position="312"/>
    </location>
</feature>
<dbReference type="PRINTS" id="PR01036">
    <property type="entry name" value="TCRTETB"/>
</dbReference>
<evidence type="ECO:0000256" key="4">
    <source>
        <dbReference type="ARBA" id="ARBA00022692"/>
    </source>
</evidence>
<feature type="transmembrane region" description="Helical" evidence="8">
    <location>
        <begin position="418"/>
        <end position="443"/>
    </location>
</feature>
<keyword evidence="3" id="KW-1003">Cell membrane</keyword>
<dbReference type="EMBL" id="BSTX01000008">
    <property type="protein sequence ID" value="GLZ81910.1"/>
    <property type="molecule type" value="Genomic_DNA"/>
</dbReference>
<feature type="transmembrane region" description="Helical" evidence="8">
    <location>
        <begin position="170"/>
        <end position="188"/>
    </location>
</feature>
<feature type="transmembrane region" description="Helical" evidence="8">
    <location>
        <begin position="257"/>
        <end position="280"/>
    </location>
</feature>
<dbReference type="Proteomes" id="UP001165079">
    <property type="component" value="Unassembled WGS sequence"/>
</dbReference>
<proteinExistence type="predicted"/>
<keyword evidence="2" id="KW-0813">Transport</keyword>
<feature type="region of interest" description="Disordered" evidence="7">
    <location>
        <begin position="450"/>
        <end position="487"/>
    </location>
</feature>
<reference evidence="10" key="1">
    <citation type="submission" date="2023-03" db="EMBL/GenBank/DDBJ databases">
        <title>Actinorhabdospora filicis NBRC 111898.</title>
        <authorList>
            <person name="Ichikawa N."/>
            <person name="Sato H."/>
            <person name="Tonouchi N."/>
        </authorList>
    </citation>
    <scope>NUCLEOTIDE SEQUENCE</scope>
    <source>
        <strain evidence="10">NBRC 111898</strain>
    </source>
</reference>
<feature type="transmembrane region" description="Helical" evidence="8">
    <location>
        <begin position="18"/>
        <end position="40"/>
    </location>
</feature>
<feature type="transmembrane region" description="Helical" evidence="8">
    <location>
        <begin position="84"/>
        <end position="103"/>
    </location>
</feature>
<organism evidence="10 11">
    <name type="scientific">Actinorhabdospora filicis</name>
    <dbReference type="NCBI Taxonomy" id="1785913"/>
    <lineage>
        <taxon>Bacteria</taxon>
        <taxon>Bacillati</taxon>
        <taxon>Actinomycetota</taxon>
        <taxon>Actinomycetes</taxon>
        <taxon>Micromonosporales</taxon>
        <taxon>Micromonosporaceae</taxon>
        <taxon>Actinorhabdospora</taxon>
    </lineage>
</organism>
<feature type="transmembrane region" description="Helical" evidence="8">
    <location>
        <begin position="200"/>
        <end position="220"/>
    </location>
</feature>
<protein>
    <submittedName>
        <fullName evidence="10">MFS transporter</fullName>
    </submittedName>
</protein>
<evidence type="ECO:0000256" key="8">
    <source>
        <dbReference type="SAM" id="Phobius"/>
    </source>
</evidence>
<feature type="transmembrane region" description="Helical" evidence="8">
    <location>
        <begin position="142"/>
        <end position="164"/>
    </location>
</feature>
<feature type="transmembrane region" description="Helical" evidence="8">
    <location>
        <begin position="109"/>
        <end position="130"/>
    </location>
</feature>
<dbReference type="AlphaFoldDB" id="A0A9W6SS51"/>
<comment type="subcellular location">
    <subcellularLocation>
        <location evidence="1">Cell membrane</location>
        <topology evidence="1">Multi-pass membrane protein</topology>
    </subcellularLocation>
</comment>
<sequence length="487" mass="49003">MTAGVDIGMTDNVNARRVLAVTAVAALLVGLDTTVVATALTAVRIDLGATGESLEWTVNAYTLAFAVPMLASAALGDRFGRRRVFGAGLILFALASAACALAPNLPVLIAARAVQGAGAAAVLPLAMTLLSAAYTPERRARALGAFSAVVGASVPAGPLLGGLVVDGLSWRWVFWLNVPVVAVLLLVLRRLPDSRGEARLDVWGLLVGAAASAALVLGLAEGDLRLVAFGLVLVVVFVLVERRPGAVLPPRLFGSRAFAAGNAAIFLLWASAFGSVYYMAQYLQAGLGSRPLLAGLQLVPWGAMTVLVPRLAGALIPRFGERPFIVGGMLLHGASMLWIATSGIGYWHLVVPLMLSGTGVAAAIPATQSAVMGSVAPVDLGRASGAYGTLRQLGGAFGVAALVAVFAANGSVAAPGEFAAGFSAAITVSAILAGAAAVAGALVPHRRRRASSDALPASAANTSSPQHAGASGSATDEATSLSSPASG</sequence>
<feature type="compositionally biased region" description="Polar residues" evidence="7">
    <location>
        <begin position="459"/>
        <end position="487"/>
    </location>
</feature>
<keyword evidence="6 8" id="KW-0472">Membrane</keyword>
<keyword evidence="5 8" id="KW-1133">Transmembrane helix</keyword>
<evidence type="ECO:0000259" key="9">
    <source>
        <dbReference type="PROSITE" id="PS50850"/>
    </source>
</evidence>
<gene>
    <name evidence="10" type="ORF">Afil01_67170</name>
</gene>
<dbReference type="Gene3D" id="1.20.1250.20">
    <property type="entry name" value="MFS general substrate transporter like domains"/>
    <property type="match status" value="1"/>
</dbReference>
<comment type="caution">
    <text evidence="10">The sequence shown here is derived from an EMBL/GenBank/DDBJ whole genome shotgun (WGS) entry which is preliminary data.</text>
</comment>
<evidence type="ECO:0000256" key="2">
    <source>
        <dbReference type="ARBA" id="ARBA00022448"/>
    </source>
</evidence>
<dbReference type="Gene3D" id="1.20.1720.10">
    <property type="entry name" value="Multidrug resistance protein D"/>
    <property type="match status" value="1"/>
</dbReference>
<dbReference type="CDD" id="cd17321">
    <property type="entry name" value="MFS_MMR_MDR_like"/>
    <property type="match status" value="1"/>
</dbReference>
<dbReference type="PANTHER" id="PTHR42718:SF46">
    <property type="entry name" value="BLR6921 PROTEIN"/>
    <property type="match status" value="1"/>
</dbReference>
<evidence type="ECO:0000256" key="1">
    <source>
        <dbReference type="ARBA" id="ARBA00004651"/>
    </source>
</evidence>
<dbReference type="InterPro" id="IPR020846">
    <property type="entry name" value="MFS_dom"/>
</dbReference>
<evidence type="ECO:0000256" key="7">
    <source>
        <dbReference type="SAM" id="MobiDB-lite"/>
    </source>
</evidence>
<dbReference type="PANTHER" id="PTHR42718">
    <property type="entry name" value="MAJOR FACILITATOR SUPERFAMILY MULTIDRUG TRANSPORTER MFSC"/>
    <property type="match status" value="1"/>
</dbReference>
<evidence type="ECO:0000313" key="10">
    <source>
        <dbReference type="EMBL" id="GLZ81910.1"/>
    </source>
</evidence>
<feature type="transmembrane region" description="Helical" evidence="8">
    <location>
        <begin position="359"/>
        <end position="381"/>
    </location>
</feature>
<dbReference type="GO" id="GO:0005886">
    <property type="term" value="C:plasma membrane"/>
    <property type="evidence" value="ECO:0007669"/>
    <property type="project" value="UniProtKB-SubCell"/>
</dbReference>
<name>A0A9W6SS51_9ACTN</name>
<evidence type="ECO:0000256" key="6">
    <source>
        <dbReference type="ARBA" id="ARBA00023136"/>
    </source>
</evidence>
<feature type="transmembrane region" description="Helical" evidence="8">
    <location>
        <begin position="226"/>
        <end position="245"/>
    </location>
</feature>
<evidence type="ECO:0000256" key="5">
    <source>
        <dbReference type="ARBA" id="ARBA00022989"/>
    </source>
</evidence>
<feature type="transmembrane region" description="Helical" evidence="8">
    <location>
        <begin position="393"/>
        <end position="412"/>
    </location>
</feature>
<evidence type="ECO:0000256" key="3">
    <source>
        <dbReference type="ARBA" id="ARBA00022475"/>
    </source>
</evidence>
<dbReference type="GO" id="GO:0022857">
    <property type="term" value="F:transmembrane transporter activity"/>
    <property type="evidence" value="ECO:0007669"/>
    <property type="project" value="InterPro"/>
</dbReference>
<keyword evidence="4 8" id="KW-0812">Transmembrane</keyword>
<keyword evidence="11" id="KW-1185">Reference proteome</keyword>
<dbReference type="PROSITE" id="PS50850">
    <property type="entry name" value="MFS"/>
    <property type="match status" value="1"/>
</dbReference>